<accession>A0A366LNN9</accession>
<dbReference type="OrthoDB" id="5197704at2"/>
<sequence>MKSGQRAKRLSIVMAAAAVMTTFAGTASAATAEATALPSDCHAEILGWNHTGATCAQSNGGWYQAIAQCQSAEGDITPRSGPWRQDGNSLSYCLGTETAISAQYATTP</sequence>
<evidence type="ECO:0000313" key="2">
    <source>
        <dbReference type="EMBL" id="RBQ15113.1"/>
    </source>
</evidence>
<dbReference type="AlphaFoldDB" id="A0A366LNN9"/>
<feature type="chain" id="PRO_5017017034" evidence="1">
    <location>
        <begin position="30"/>
        <end position="108"/>
    </location>
</feature>
<evidence type="ECO:0000313" key="3">
    <source>
        <dbReference type="Proteomes" id="UP000253303"/>
    </source>
</evidence>
<keyword evidence="3" id="KW-1185">Reference proteome</keyword>
<name>A0A366LNN9_9ACTN</name>
<gene>
    <name evidence="2" type="ORF">DP939_37565</name>
</gene>
<dbReference type="Proteomes" id="UP000253303">
    <property type="component" value="Unassembled WGS sequence"/>
</dbReference>
<feature type="signal peptide" evidence="1">
    <location>
        <begin position="1"/>
        <end position="29"/>
    </location>
</feature>
<proteinExistence type="predicted"/>
<evidence type="ECO:0000256" key="1">
    <source>
        <dbReference type="SAM" id="SignalP"/>
    </source>
</evidence>
<comment type="caution">
    <text evidence="2">The sequence shown here is derived from an EMBL/GenBank/DDBJ whole genome shotgun (WGS) entry which is preliminary data.</text>
</comment>
<reference evidence="2 3" key="1">
    <citation type="submission" date="2018-06" db="EMBL/GenBank/DDBJ databases">
        <title>Sphaerisporangium craniellae sp. nov., isolated from a marine sponge in the South China Sea.</title>
        <authorList>
            <person name="Li L."/>
        </authorList>
    </citation>
    <scope>NUCLEOTIDE SEQUENCE [LARGE SCALE GENOMIC DNA]</scope>
    <source>
        <strain evidence="2 3">LHW63015</strain>
    </source>
</reference>
<dbReference type="EMBL" id="QMEY01000026">
    <property type="protein sequence ID" value="RBQ15113.1"/>
    <property type="molecule type" value="Genomic_DNA"/>
</dbReference>
<keyword evidence="1" id="KW-0732">Signal</keyword>
<protein>
    <submittedName>
        <fullName evidence="2">Uncharacterized protein</fullName>
    </submittedName>
</protein>
<dbReference type="RefSeq" id="WP_113985598.1">
    <property type="nucleotide sequence ID" value="NZ_QMEY01000026.1"/>
</dbReference>
<organism evidence="2 3">
    <name type="scientific">Spongiactinospora rosea</name>
    <dbReference type="NCBI Taxonomy" id="2248750"/>
    <lineage>
        <taxon>Bacteria</taxon>
        <taxon>Bacillati</taxon>
        <taxon>Actinomycetota</taxon>
        <taxon>Actinomycetes</taxon>
        <taxon>Streptosporangiales</taxon>
        <taxon>Streptosporangiaceae</taxon>
        <taxon>Spongiactinospora</taxon>
    </lineage>
</organism>